<evidence type="ECO:0000256" key="4">
    <source>
        <dbReference type="ARBA" id="ARBA00023125"/>
    </source>
</evidence>
<keyword evidence="2" id="KW-0902">Two-component regulatory system</keyword>
<dbReference type="CDD" id="cd06170">
    <property type="entry name" value="LuxR_C_like"/>
    <property type="match status" value="1"/>
</dbReference>
<evidence type="ECO:0000313" key="8">
    <source>
        <dbReference type="EMBL" id="VAW75231.1"/>
    </source>
</evidence>
<dbReference type="InterPro" id="IPR000792">
    <property type="entry name" value="Tscrpt_reg_LuxR_C"/>
</dbReference>
<dbReference type="PANTHER" id="PTHR43214:SF3">
    <property type="entry name" value="RESPONSE REGULATOR UVRY"/>
    <property type="match status" value="1"/>
</dbReference>
<proteinExistence type="predicted"/>
<dbReference type="InterPro" id="IPR001789">
    <property type="entry name" value="Sig_transdc_resp-reg_receiver"/>
</dbReference>
<dbReference type="EMBL" id="UOFK01000068">
    <property type="protein sequence ID" value="VAW75231.1"/>
    <property type="molecule type" value="Genomic_DNA"/>
</dbReference>
<evidence type="ECO:0000259" key="6">
    <source>
        <dbReference type="PROSITE" id="PS50043"/>
    </source>
</evidence>
<dbReference type="GO" id="GO:0000160">
    <property type="term" value="P:phosphorelay signal transduction system"/>
    <property type="evidence" value="ECO:0007669"/>
    <property type="project" value="UniProtKB-KW"/>
</dbReference>
<dbReference type="CDD" id="cd17535">
    <property type="entry name" value="REC_NarL-like"/>
    <property type="match status" value="1"/>
</dbReference>
<dbReference type="Gene3D" id="3.40.50.2300">
    <property type="match status" value="1"/>
</dbReference>
<dbReference type="PANTHER" id="PTHR43214">
    <property type="entry name" value="TWO-COMPONENT RESPONSE REGULATOR"/>
    <property type="match status" value="1"/>
</dbReference>
<evidence type="ECO:0000256" key="1">
    <source>
        <dbReference type="ARBA" id="ARBA00022553"/>
    </source>
</evidence>
<keyword evidence="1" id="KW-0597">Phosphoprotein</keyword>
<dbReference type="PROSITE" id="PS50043">
    <property type="entry name" value="HTH_LUXR_2"/>
    <property type="match status" value="1"/>
</dbReference>
<reference evidence="8" key="1">
    <citation type="submission" date="2018-06" db="EMBL/GenBank/DDBJ databases">
        <authorList>
            <person name="Zhirakovskaya E."/>
        </authorList>
    </citation>
    <scope>NUCLEOTIDE SEQUENCE</scope>
</reference>
<dbReference type="Pfam" id="PF00072">
    <property type="entry name" value="Response_reg"/>
    <property type="match status" value="1"/>
</dbReference>
<sequence>MEQSEIKVLLVDNQALVRSGLRSLLNDINGISVIGEADSGETAVALCRQLNPHVVLMDAQIQGIGGLETIRRIIRSEPSIGIVIVTLQVDDPLQSRFLGAGASGCLTKHCGVEEIVEAVRAVALGERYISADIARQMALSMLPGSAQSPFERLSQREAQVLMMVAEGQGVHDISAHLCLSSKTVSTYRYRLFEKLGVGNDVELTRLAIRYGVVSLPLESKLGGYPSL</sequence>
<dbReference type="GO" id="GO:0003677">
    <property type="term" value="F:DNA binding"/>
    <property type="evidence" value="ECO:0007669"/>
    <property type="project" value="UniProtKB-KW"/>
</dbReference>
<gene>
    <name evidence="8" type="ORF">MNBD_GAMMA13-394</name>
</gene>
<dbReference type="SUPFAM" id="SSF46894">
    <property type="entry name" value="C-terminal effector domain of the bipartite response regulators"/>
    <property type="match status" value="1"/>
</dbReference>
<accession>A0A3B0Y6J7</accession>
<evidence type="ECO:0000259" key="7">
    <source>
        <dbReference type="PROSITE" id="PS50110"/>
    </source>
</evidence>
<dbReference type="InterPro" id="IPR016032">
    <property type="entry name" value="Sig_transdc_resp-reg_C-effctor"/>
</dbReference>
<dbReference type="PRINTS" id="PR00038">
    <property type="entry name" value="HTHLUXR"/>
</dbReference>
<dbReference type="InterPro" id="IPR039420">
    <property type="entry name" value="WalR-like"/>
</dbReference>
<evidence type="ECO:0000256" key="2">
    <source>
        <dbReference type="ARBA" id="ARBA00023012"/>
    </source>
</evidence>
<keyword evidence="3" id="KW-0805">Transcription regulation</keyword>
<name>A0A3B0Y6J7_9ZZZZ</name>
<evidence type="ECO:0000256" key="3">
    <source>
        <dbReference type="ARBA" id="ARBA00023015"/>
    </source>
</evidence>
<dbReference type="Pfam" id="PF00196">
    <property type="entry name" value="GerE"/>
    <property type="match status" value="1"/>
</dbReference>
<dbReference type="GO" id="GO:0006355">
    <property type="term" value="P:regulation of DNA-templated transcription"/>
    <property type="evidence" value="ECO:0007669"/>
    <property type="project" value="InterPro"/>
</dbReference>
<organism evidence="8">
    <name type="scientific">hydrothermal vent metagenome</name>
    <dbReference type="NCBI Taxonomy" id="652676"/>
    <lineage>
        <taxon>unclassified sequences</taxon>
        <taxon>metagenomes</taxon>
        <taxon>ecological metagenomes</taxon>
    </lineage>
</organism>
<keyword evidence="5" id="KW-0804">Transcription</keyword>
<feature type="domain" description="Response regulatory" evidence="7">
    <location>
        <begin position="7"/>
        <end position="123"/>
    </location>
</feature>
<dbReference type="SMART" id="SM00421">
    <property type="entry name" value="HTH_LUXR"/>
    <property type="match status" value="1"/>
</dbReference>
<keyword evidence="4" id="KW-0238">DNA-binding</keyword>
<dbReference type="AlphaFoldDB" id="A0A3B0Y6J7"/>
<protein>
    <submittedName>
        <fullName evidence="8">BarA-associated response regulator UvrY (= GacA = SirA)</fullName>
    </submittedName>
</protein>
<dbReference type="SUPFAM" id="SSF52172">
    <property type="entry name" value="CheY-like"/>
    <property type="match status" value="1"/>
</dbReference>
<dbReference type="InterPro" id="IPR058245">
    <property type="entry name" value="NreC/VraR/RcsB-like_REC"/>
</dbReference>
<feature type="domain" description="HTH luxR-type" evidence="6">
    <location>
        <begin position="146"/>
        <end position="211"/>
    </location>
</feature>
<evidence type="ECO:0000256" key="5">
    <source>
        <dbReference type="ARBA" id="ARBA00023163"/>
    </source>
</evidence>
<dbReference type="PROSITE" id="PS00622">
    <property type="entry name" value="HTH_LUXR_1"/>
    <property type="match status" value="1"/>
</dbReference>
<dbReference type="PROSITE" id="PS50110">
    <property type="entry name" value="RESPONSE_REGULATORY"/>
    <property type="match status" value="1"/>
</dbReference>
<dbReference type="SMART" id="SM00448">
    <property type="entry name" value="REC"/>
    <property type="match status" value="1"/>
</dbReference>
<dbReference type="InterPro" id="IPR011006">
    <property type="entry name" value="CheY-like_superfamily"/>
</dbReference>